<reference evidence="1" key="1">
    <citation type="submission" date="2021-01" db="EMBL/GenBank/DDBJ databases">
        <authorList>
            <person name="Corre E."/>
            <person name="Pelletier E."/>
            <person name="Niang G."/>
            <person name="Scheremetjew M."/>
            <person name="Finn R."/>
            <person name="Kale V."/>
            <person name="Holt S."/>
            <person name="Cochrane G."/>
            <person name="Meng A."/>
            <person name="Brown T."/>
            <person name="Cohen L."/>
        </authorList>
    </citation>
    <scope>NUCLEOTIDE SEQUENCE</scope>
    <source>
        <strain evidence="1">B650</strain>
    </source>
</reference>
<dbReference type="EMBL" id="HBGY01003523">
    <property type="protein sequence ID" value="CAD9559708.1"/>
    <property type="molecule type" value="Transcribed_RNA"/>
</dbReference>
<name>A0A7S2NU99_9STRA</name>
<accession>A0A7S2NU99</accession>
<dbReference type="AlphaFoldDB" id="A0A7S2NU99"/>
<proteinExistence type="predicted"/>
<organism evidence="1">
    <name type="scientific">Leptocylindrus danicus</name>
    <dbReference type="NCBI Taxonomy" id="163516"/>
    <lineage>
        <taxon>Eukaryota</taxon>
        <taxon>Sar</taxon>
        <taxon>Stramenopiles</taxon>
        <taxon>Ochrophyta</taxon>
        <taxon>Bacillariophyta</taxon>
        <taxon>Coscinodiscophyceae</taxon>
        <taxon>Chaetocerotophycidae</taxon>
        <taxon>Leptocylindrales</taxon>
        <taxon>Leptocylindraceae</taxon>
        <taxon>Leptocylindrus</taxon>
    </lineage>
</organism>
<evidence type="ECO:0000313" key="1">
    <source>
        <dbReference type="EMBL" id="CAD9559708.1"/>
    </source>
</evidence>
<gene>
    <name evidence="1" type="ORF">LDAN0321_LOCUS2200</name>
</gene>
<protein>
    <submittedName>
        <fullName evidence="1">Uncharacterized protein</fullName>
    </submittedName>
</protein>
<sequence length="120" mass="13715">MLSSMMLRLTALRLSSTPVPRVAAYAVSGSSQRCFANKIDTSEDKKHQEWVQFQQSIAVEGFETGQETEIKKAGKRRGGKKFRKKHERELARKAAEKNDMIAGGGNFHLRFSRMRRRKLC</sequence>